<feature type="binding site" description="axial binding residue" evidence="3">
    <location>
        <position position="389"/>
    </location>
    <ligand>
        <name>heme</name>
        <dbReference type="ChEBI" id="CHEBI:30413"/>
    </ligand>
    <ligandPart>
        <name>Fe</name>
        <dbReference type="ChEBI" id="CHEBI:18248"/>
    </ligandPart>
</feature>
<keyword evidence="3 4" id="KW-0349">Heme</keyword>
<dbReference type="GO" id="GO:0005506">
    <property type="term" value="F:iron ion binding"/>
    <property type="evidence" value="ECO:0007669"/>
    <property type="project" value="InterPro"/>
</dbReference>
<dbReference type="RefSeq" id="WP_145796876.1">
    <property type="nucleotide sequence ID" value="NZ_BAAABR010000078.1"/>
</dbReference>
<dbReference type="PANTHER" id="PTHR24305:SF166">
    <property type="entry name" value="CYTOCHROME P450 12A4, MITOCHONDRIAL-RELATED"/>
    <property type="match status" value="1"/>
</dbReference>
<dbReference type="SUPFAM" id="SSF48264">
    <property type="entry name" value="Cytochrome P450"/>
    <property type="match status" value="1"/>
</dbReference>
<dbReference type="Proteomes" id="UP000318416">
    <property type="component" value="Unassembled WGS sequence"/>
</dbReference>
<accession>A0A561F1M8</accession>
<keyword evidence="3 4" id="KW-0408">Iron</keyword>
<feature type="compositionally biased region" description="Polar residues" evidence="5">
    <location>
        <begin position="445"/>
        <end position="459"/>
    </location>
</feature>
<comment type="caution">
    <text evidence="6">The sequence shown here is derived from an EMBL/GenBank/DDBJ whole genome shotgun (WGS) entry which is preliminary data.</text>
</comment>
<protein>
    <submittedName>
        <fullName evidence="6">Cytochrome P450</fullName>
    </submittedName>
</protein>
<dbReference type="OrthoDB" id="4746309at2"/>
<dbReference type="InterPro" id="IPR050121">
    <property type="entry name" value="Cytochrome_P450_monoxygenase"/>
</dbReference>
<dbReference type="PROSITE" id="PS00086">
    <property type="entry name" value="CYTOCHROME_P450"/>
    <property type="match status" value="1"/>
</dbReference>
<comment type="cofactor">
    <cofactor evidence="1 3">
        <name>heme</name>
        <dbReference type="ChEBI" id="CHEBI:30413"/>
    </cofactor>
</comment>
<dbReference type="InterPro" id="IPR002401">
    <property type="entry name" value="Cyt_P450_E_grp-I"/>
</dbReference>
<evidence type="ECO:0000256" key="2">
    <source>
        <dbReference type="ARBA" id="ARBA00010617"/>
    </source>
</evidence>
<organism evidence="6 7">
    <name type="scientific">Kitasatospora atroaurantiaca</name>
    <dbReference type="NCBI Taxonomy" id="285545"/>
    <lineage>
        <taxon>Bacteria</taxon>
        <taxon>Bacillati</taxon>
        <taxon>Actinomycetota</taxon>
        <taxon>Actinomycetes</taxon>
        <taxon>Kitasatosporales</taxon>
        <taxon>Streptomycetaceae</taxon>
        <taxon>Kitasatospora</taxon>
    </lineage>
</organism>
<dbReference type="GO" id="GO:0020037">
    <property type="term" value="F:heme binding"/>
    <property type="evidence" value="ECO:0007669"/>
    <property type="project" value="InterPro"/>
</dbReference>
<dbReference type="InterPro" id="IPR017972">
    <property type="entry name" value="Cyt_P450_CS"/>
</dbReference>
<evidence type="ECO:0000313" key="6">
    <source>
        <dbReference type="EMBL" id="TWE21763.1"/>
    </source>
</evidence>
<evidence type="ECO:0000256" key="3">
    <source>
        <dbReference type="PIRSR" id="PIRSR602401-1"/>
    </source>
</evidence>
<feature type="region of interest" description="Disordered" evidence="5">
    <location>
        <begin position="434"/>
        <end position="459"/>
    </location>
</feature>
<evidence type="ECO:0000256" key="4">
    <source>
        <dbReference type="RuleBase" id="RU000461"/>
    </source>
</evidence>
<evidence type="ECO:0000313" key="7">
    <source>
        <dbReference type="Proteomes" id="UP000318416"/>
    </source>
</evidence>
<dbReference type="InterPro" id="IPR036396">
    <property type="entry name" value="Cyt_P450_sf"/>
</dbReference>
<evidence type="ECO:0000256" key="1">
    <source>
        <dbReference type="ARBA" id="ARBA00001971"/>
    </source>
</evidence>
<dbReference type="InterPro" id="IPR001128">
    <property type="entry name" value="Cyt_P450"/>
</dbReference>
<dbReference type="AlphaFoldDB" id="A0A561F1M8"/>
<keyword evidence="3 4" id="KW-0479">Metal-binding</keyword>
<feature type="region of interest" description="Disordered" evidence="5">
    <location>
        <begin position="1"/>
        <end position="23"/>
    </location>
</feature>
<dbReference type="Gene3D" id="1.10.630.10">
    <property type="entry name" value="Cytochrome P450"/>
    <property type="match status" value="1"/>
</dbReference>
<keyword evidence="7" id="KW-1185">Reference proteome</keyword>
<sequence>MTTATPGVRPSPRPQGGATPPELGADEVAAWGRSGTELIDLLTRARRLGPLSTFQLGQRRIVLVTGPEQVQHILAQHPDRYPKRSHRARVLLGEGVISATGEAWKSQRRLLQSQFTATGIRRYEQRIADAAGRVADRWAEKARSGEPTDVGQDMQFFALDTIWRSLTDRPLDDDTHRELTAVETVVASLPTAAAAPATSPETVTAALEQIDATAYRAIAAAREQHAAGGDGLLRLLLDTARTRPEYTDRLIRDELVTLLVAGHETTAKTLAWLFLLLDRHPGIAEWAAAAGAPGSPVSRKEAVQALISETLRLYPAVWLIPRHAAEDDLVDGYRIEAGTDLLLCPYLTHRDPELWPDPFEFDPTRFLTPGRRPGRPGAYLPFGIGPRACLGQQFALREMAVLLEALLPAYTPAFHRTPAGAVFGANLRPDGPMPARILPRPSAAGQAQNPQGASCRSTN</sequence>
<proteinExistence type="inferred from homology"/>
<dbReference type="Pfam" id="PF00067">
    <property type="entry name" value="p450"/>
    <property type="match status" value="1"/>
</dbReference>
<dbReference type="PRINTS" id="PR00385">
    <property type="entry name" value="P450"/>
</dbReference>
<keyword evidence="4" id="KW-0560">Oxidoreductase</keyword>
<dbReference type="GO" id="GO:0016705">
    <property type="term" value="F:oxidoreductase activity, acting on paired donors, with incorporation or reduction of molecular oxygen"/>
    <property type="evidence" value="ECO:0007669"/>
    <property type="project" value="InterPro"/>
</dbReference>
<name>A0A561F1M8_9ACTN</name>
<dbReference type="PRINTS" id="PR00463">
    <property type="entry name" value="EP450I"/>
</dbReference>
<keyword evidence="4" id="KW-0503">Monooxygenase</keyword>
<gene>
    <name evidence="6" type="ORF">FB465_6978</name>
</gene>
<comment type="similarity">
    <text evidence="2 4">Belongs to the cytochrome P450 family.</text>
</comment>
<evidence type="ECO:0000256" key="5">
    <source>
        <dbReference type="SAM" id="MobiDB-lite"/>
    </source>
</evidence>
<dbReference type="GO" id="GO:0004497">
    <property type="term" value="F:monooxygenase activity"/>
    <property type="evidence" value="ECO:0007669"/>
    <property type="project" value="UniProtKB-KW"/>
</dbReference>
<dbReference type="PANTHER" id="PTHR24305">
    <property type="entry name" value="CYTOCHROME P450"/>
    <property type="match status" value="1"/>
</dbReference>
<reference evidence="6 7" key="1">
    <citation type="submission" date="2019-06" db="EMBL/GenBank/DDBJ databases">
        <title>Sequencing the genomes of 1000 actinobacteria strains.</title>
        <authorList>
            <person name="Klenk H.-P."/>
        </authorList>
    </citation>
    <scope>NUCLEOTIDE SEQUENCE [LARGE SCALE GENOMIC DNA]</scope>
    <source>
        <strain evidence="6 7">DSM 41649</strain>
    </source>
</reference>
<dbReference type="EMBL" id="VIVR01000001">
    <property type="protein sequence ID" value="TWE21763.1"/>
    <property type="molecule type" value="Genomic_DNA"/>
</dbReference>